<feature type="transmembrane region" description="Helical" evidence="9">
    <location>
        <begin position="37"/>
        <end position="55"/>
    </location>
</feature>
<organism evidence="14 15">
    <name type="scientific">Zoogloea oleivorans</name>
    <dbReference type="NCBI Taxonomy" id="1552750"/>
    <lineage>
        <taxon>Bacteria</taxon>
        <taxon>Pseudomonadati</taxon>
        <taxon>Pseudomonadota</taxon>
        <taxon>Betaproteobacteria</taxon>
        <taxon>Rhodocyclales</taxon>
        <taxon>Zoogloeaceae</taxon>
        <taxon>Zoogloea</taxon>
    </lineage>
</organism>
<dbReference type="Proteomes" id="UP000389128">
    <property type="component" value="Unassembled WGS sequence"/>
</dbReference>
<comment type="caution">
    <text evidence="14">The sequence shown here is derived from an EMBL/GenBank/DDBJ whole genome shotgun (WGS) entry which is preliminary data.</text>
</comment>
<feature type="coiled-coil region" evidence="10">
    <location>
        <begin position="228"/>
        <end position="304"/>
    </location>
</feature>
<feature type="domain" description="AprE-like long alpha-helical hairpin" evidence="12">
    <location>
        <begin position="110"/>
        <end position="300"/>
    </location>
</feature>
<dbReference type="AlphaFoldDB" id="A0A6C2CJQ1"/>
<evidence type="ECO:0000256" key="3">
    <source>
        <dbReference type="ARBA" id="ARBA00022448"/>
    </source>
</evidence>
<keyword evidence="7 9" id="KW-1133">Transmembrane helix</keyword>
<keyword evidence="3 9" id="KW-0813">Transport</keyword>
<dbReference type="RefSeq" id="WP_148580639.1">
    <property type="nucleotide sequence ID" value="NZ_SDKK01000020.1"/>
</dbReference>
<keyword evidence="5 9" id="KW-0997">Cell inner membrane</keyword>
<dbReference type="InterPro" id="IPR058781">
    <property type="entry name" value="HH_AprE-like"/>
</dbReference>
<feature type="region of interest" description="Disordered" evidence="11">
    <location>
        <begin position="1"/>
        <end position="29"/>
    </location>
</feature>
<dbReference type="PANTHER" id="PTHR30386:SF17">
    <property type="entry name" value="ALKALINE PROTEASE SECRETION PROTEIN APRE"/>
    <property type="match status" value="1"/>
</dbReference>
<dbReference type="Gene3D" id="2.40.50.100">
    <property type="match status" value="1"/>
</dbReference>
<dbReference type="OrthoDB" id="9775513at2"/>
<dbReference type="PRINTS" id="PR01490">
    <property type="entry name" value="RTXTOXIND"/>
</dbReference>
<reference evidence="14 15" key="1">
    <citation type="submission" date="2019-01" db="EMBL/GenBank/DDBJ databases">
        <title>Zoogloea oleivorans genome sequencing and assembly.</title>
        <authorList>
            <person name="Tancsics A."/>
            <person name="Farkas M."/>
            <person name="Kriszt B."/>
            <person name="Maroti G."/>
            <person name="Horvath B."/>
        </authorList>
    </citation>
    <scope>NUCLEOTIDE SEQUENCE [LARGE SCALE GENOMIC DNA]</scope>
    <source>
        <strain evidence="14 15">Buc</strain>
    </source>
</reference>
<evidence type="ECO:0000256" key="9">
    <source>
        <dbReference type="RuleBase" id="RU365093"/>
    </source>
</evidence>
<evidence type="ECO:0000256" key="5">
    <source>
        <dbReference type="ARBA" id="ARBA00022519"/>
    </source>
</evidence>
<evidence type="ECO:0000259" key="13">
    <source>
        <dbReference type="Pfam" id="PF26002"/>
    </source>
</evidence>
<dbReference type="PANTHER" id="PTHR30386">
    <property type="entry name" value="MEMBRANE FUSION SUBUNIT OF EMRAB-TOLC MULTIDRUG EFFLUX PUMP"/>
    <property type="match status" value="1"/>
</dbReference>
<keyword evidence="8 9" id="KW-0472">Membrane</keyword>
<dbReference type="NCBIfam" id="TIGR01843">
    <property type="entry name" value="type_I_hlyD"/>
    <property type="match status" value="1"/>
</dbReference>
<feature type="domain" description="AprE-like beta-barrel" evidence="13">
    <location>
        <begin position="342"/>
        <end position="431"/>
    </location>
</feature>
<evidence type="ECO:0000256" key="1">
    <source>
        <dbReference type="ARBA" id="ARBA00004377"/>
    </source>
</evidence>
<evidence type="ECO:0000256" key="4">
    <source>
        <dbReference type="ARBA" id="ARBA00022475"/>
    </source>
</evidence>
<evidence type="ECO:0000256" key="11">
    <source>
        <dbReference type="SAM" id="MobiDB-lite"/>
    </source>
</evidence>
<keyword evidence="15" id="KW-1185">Reference proteome</keyword>
<dbReference type="GO" id="GO:0005886">
    <property type="term" value="C:plasma membrane"/>
    <property type="evidence" value="ECO:0007669"/>
    <property type="project" value="UniProtKB-SubCell"/>
</dbReference>
<proteinExistence type="inferred from homology"/>
<evidence type="ECO:0000256" key="7">
    <source>
        <dbReference type="ARBA" id="ARBA00022989"/>
    </source>
</evidence>
<keyword evidence="10" id="KW-0175">Coiled coil</keyword>
<evidence type="ECO:0000256" key="8">
    <source>
        <dbReference type="ARBA" id="ARBA00023136"/>
    </source>
</evidence>
<dbReference type="GO" id="GO:0015031">
    <property type="term" value="P:protein transport"/>
    <property type="evidence" value="ECO:0007669"/>
    <property type="project" value="InterPro"/>
</dbReference>
<dbReference type="InterPro" id="IPR058982">
    <property type="entry name" value="Beta-barrel_AprE"/>
</dbReference>
<comment type="similarity">
    <text evidence="2 9">Belongs to the membrane fusion protein (MFP) (TC 8.A.1) family.</text>
</comment>
<keyword evidence="4 9" id="KW-1003">Cell membrane</keyword>
<dbReference type="InterPro" id="IPR010129">
    <property type="entry name" value="T1SS_HlyD"/>
</dbReference>
<dbReference type="Pfam" id="PF26002">
    <property type="entry name" value="Beta-barrel_AprE"/>
    <property type="match status" value="1"/>
</dbReference>
<evidence type="ECO:0000256" key="2">
    <source>
        <dbReference type="ARBA" id="ARBA00009477"/>
    </source>
</evidence>
<evidence type="ECO:0000256" key="6">
    <source>
        <dbReference type="ARBA" id="ARBA00022692"/>
    </source>
</evidence>
<dbReference type="EMBL" id="SDKK01000020">
    <property type="protein sequence ID" value="TYC54430.1"/>
    <property type="molecule type" value="Genomic_DNA"/>
</dbReference>
<sequence>MALHNVSTPGAFPANPANTASGTELPLPTDTGRPARIGMWVLGLGFGGFLLWAVLAPLDEGVPTPGTVTIDTKRKAIQHLSGGIIQEVFVKEGDFVKAGAPLVRIDEATSQANFESIHQHYLTVRAMEGRLVAEQTGQNRITFHPDLQKALSNPQVKQTTDNQQSLFQSRRNALAADMQASEESIQGLEASIQGYQGLLVSRKAQLAFIEEELGGIRDLVKEGYAPRNKQLELERMRAENTGALAELQGNLMRTRQAIAETKARIRQRKEEYRKEVDTQLADVRREVQADADKLKASRDELARTTIRTPVEGQVLGLATQNVGGVIGPGQKLMDIVPLNETLLLEAHVPPHLIDRVQPGAPTDVRFSAFAHSPALVVEGKVDSISSDLIVEPQTNVAYYLARISLTPTGVKELGHRQMQAGMPAEIIIKTGERTVLEYLLHPLLKRLAASMKEE</sequence>
<evidence type="ECO:0000313" key="15">
    <source>
        <dbReference type="Proteomes" id="UP000389128"/>
    </source>
</evidence>
<dbReference type="Pfam" id="PF25994">
    <property type="entry name" value="HH_AprE"/>
    <property type="match status" value="1"/>
</dbReference>
<dbReference type="Gene3D" id="2.40.30.170">
    <property type="match status" value="1"/>
</dbReference>
<dbReference type="SUPFAM" id="SSF111369">
    <property type="entry name" value="HlyD-like secretion proteins"/>
    <property type="match status" value="1"/>
</dbReference>
<evidence type="ECO:0000256" key="10">
    <source>
        <dbReference type="SAM" id="Coils"/>
    </source>
</evidence>
<evidence type="ECO:0000259" key="12">
    <source>
        <dbReference type="Pfam" id="PF25994"/>
    </source>
</evidence>
<comment type="subcellular location">
    <subcellularLocation>
        <location evidence="1 9">Cell inner membrane</location>
        <topology evidence="1 9">Single-pass membrane protein</topology>
    </subcellularLocation>
</comment>
<gene>
    <name evidence="14" type="ORF">ETQ85_18890</name>
</gene>
<dbReference type="InterPro" id="IPR050739">
    <property type="entry name" value="MFP"/>
</dbReference>
<protein>
    <recommendedName>
        <fullName evidence="9">Membrane fusion protein (MFP) family protein</fullName>
    </recommendedName>
</protein>
<evidence type="ECO:0000313" key="14">
    <source>
        <dbReference type="EMBL" id="TYC54430.1"/>
    </source>
</evidence>
<accession>A0A6C2CJQ1</accession>
<name>A0A6C2CJQ1_9RHOO</name>
<keyword evidence="6 9" id="KW-0812">Transmembrane</keyword>